<dbReference type="InterPro" id="IPR001882">
    <property type="entry name" value="Biotin_BS"/>
</dbReference>
<dbReference type="PROSITE" id="PS00188">
    <property type="entry name" value="BIOTIN"/>
    <property type="match status" value="1"/>
</dbReference>
<gene>
    <name evidence="3" type="ORF">MTY_2258</name>
</gene>
<sequence length="128" mass="13419">MKRHFQVTVNGETFQVEVEERPESAWPPVSPAMVAPPAAAVIPRSGRLAAAPTPPLRDNRTVTAPLPGTVVEVRVKPGQRVTAGQVLVIIEAMKMENEIPAPAGGVVQEVLVEAGTTVSSGQPLVTLA</sequence>
<evidence type="ECO:0000313" key="3">
    <source>
        <dbReference type="EMBL" id="GAF26918.1"/>
    </source>
</evidence>
<dbReference type="CDD" id="cd06850">
    <property type="entry name" value="biotinyl_domain"/>
    <property type="match status" value="1"/>
</dbReference>
<dbReference type="RefSeq" id="WP_025774635.1">
    <property type="nucleotide sequence ID" value="NZ_DF238840.1"/>
</dbReference>
<evidence type="ECO:0000259" key="2">
    <source>
        <dbReference type="PROSITE" id="PS50968"/>
    </source>
</evidence>
<dbReference type="Proteomes" id="UP000063718">
    <property type="component" value="Unassembled WGS sequence"/>
</dbReference>
<dbReference type="InterPro" id="IPR050709">
    <property type="entry name" value="Biotin_Carboxyl_Carrier/Decarb"/>
</dbReference>
<evidence type="ECO:0000256" key="1">
    <source>
        <dbReference type="ARBA" id="ARBA00023267"/>
    </source>
</evidence>
<organism evidence="3">
    <name type="scientific">Moorella thermoacetica Y72</name>
    <dbReference type="NCBI Taxonomy" id="1325331"/>
    <lineage>
        <taxon>Bacteria</taxon>
        <taxon>Bacillati</taxon>
        <taxon>Bacillota</taxon>
        <taxon>Clostridia</taxon>
        <taxon>Neomoorellales</taxon>
        <taxon>Neomoorellaceae</taxon>
        <taxon>Neomoorella</taxon>
    </lineage>
</organism>
<dbReference type="InterPro" id="IPR000089">
    <property type="entry name" value="Biotin_lipoyl"/>
</dbReference>
<dbReference type="Gene3D" id="2.40.50.100">
    <property type="match status" value="1"/>
</dbReference>
<proteinExistence type="predicted"/>
<dbReference type="EMBL" id="DF238840">
    <property type="protein sequence ID" value="GAF26918.1"/>
    <property type="molecule type" value="Genomic_DNA"/>
</dbReference>
<feature type="domain" description="Lipoyl-binding" evidence="2">
    <location>
        <begin position="48"/>
        <end position="128"/>
    </location>
</feature>
<dbReference type="PANTHER" id="PTHR45266:SF3">
    <property type="entry name" value="OXALOACETATE DECARBOXYLASE ALPHA CHAIN"/>
    <property type="match status" value="1"/>
</dbReference>
<protein>
    <submittedName>
        <fullName evidence="3">Biotin carboxyl carrier protein</fullName>
    </submittedName>
</protein>
<dbReference type="PANTHER" id="PTHR45266">
    <property type="entry name" value="OXALOACETATE DECARBOXYLASE ALPHA CHAIN"/>
    <property type="match status" value="1"/>
</dbReference>
<dbReference type="InterPro" id="IPR011053">
    <property type="entry name" value="Single_hybrid_motif"/>
</dbReference>
<dbReference type="SUPFAM" id="SSF51230">
    <property type="entry name" value="Single hybrid motif"/>
    <property type="match status" value="1"/>
</dbReference>
<dbReference type="PROSITE" id="PS50968">
    <property type="entry name" value="BIOTINYL_LIPOYL"/>
    <property type="match status" value="1"/>
</dbReference>
<accession>A0A0S6UHB1</accession>
<name>A0A0S6UHB1_NEOTH</name>
<dbReference type="FunFam" id="2.40.50.100:FF:000003">
    <property type="entry name" value="Acetyl-CoA carboxylase biotin carboxyl carrier protein"/>
    <property type="match status" value="1"/>
</dbReference>
<keyword evidence="1" id="KW-0092">Biotin</keyword>
<dbReference type="AlphaFoldDB" id="A0A0S6UHB1"/>
<dbReference type="Pfam" id="PF00364">
    <property type="entry name" value="Biotin_lipoyl"/>
    <property type="match status" value="1"/>
</dbReference>
<reference evidence="3" key="1">
    <citation type="journal article" date="2014" name="Gene">
        <title>Genome-guided analysis of transformation efficiency and carbon dioxide assimilation by Moorella thermoacetica Y72.</title>
        <authorList>
            <person name="Tsukahara K."/>
            <person name="Kita A."/>
            <person name="Nakashimada Y."/>
            <person name="Hoshino T."/>
            <person name="Murakami K."/>
        </authorList>
    </citation>
    <scope>NUCLEOTIDE SEQUENCE [LARGE SCALE GENOMIC DNA]</scope>
    <source>
        <strain evidence="3">Y72</strain>
    </source>
</reference>